<sequence length="1618" mass="179688">MVVKVMGAISMEEYEMQYWPKLENAIVQLLTQTPGDYIPISYEQMYSCVYKCVCQQHSERMYNDLMSLVIGHLQRVSQELKSSPPDAYVERFNFAMTQYMQALGGIAPIFNYMNRFYVSSKLNTDLKEELQKLFTLHVAEQHISTLFHLAPQYPDLFARFIPNVLPQASADDLPRIVEETRRWQQELLEREGFARYPNVSRAEKVVEDIVSGALFASSPQTQQLLSPLAPVTHFTSEIPEEVNGSNGQDPPAAVRPKVPRVRPSGMASDSSNYDGWNDSSRDQHLRRSRSQPLMNEQEDKGRSDQEAEAWNPAMSPDLRPEEVACIEADQEHCFLRVIVGYLGSIEMPREGNSATVNMQNIRSCVRRLRMEQRIHTLVLMEVREGSVRLRNNSGETIAIYPVERLAFSGVFPDDKRFFGLVTTRGLDEESCYAGSEDEHPLNVGTSCHVFMVDPEISAHNIHAQRAQEFSITCTANPETGGCEEFPRSARPLLRTVGLLYQRGNDEGTLTREIEMARWQAFPDQDAVHAAPRRSNSNSSNSDSGIGYWKEEGYRVNNDSVYVVDLSSDEYGMMQVRRPNAQQQQNRQAARGAEGPLNRGTENSPTSNGVANGRHSKLSPRVRTDIPPHLNLLQRRGHQGQASFQNRTTPSHNSHGPIRQQSAPQSRPRVPPAPSPHVEMWDQLDRPPPIPPRRGPSARPQGNNSNRQKGATSSGKGAQPPRMQNSQQTQSHEPCCKLPLWGSYQFYSFVRVAGATQLGSSSSRKSIRQTSRTVWSEGKATSKTAISGGNRESSFTQRTGTRQSSKMQAATKVPKKKKVLRRIASMSLAVSDGEVARPHGVSGKLHPSSSVSSLASNTSTHSVPEAHVAGGATGTATGRVASWAVSFDRLLHDPAGLACFTEFLKQEYSEENIVFWTECEKFKAITNQQEMVTQAQVIYSTHMASKASMPVNIDSQARQMVDEMLGSPTPDMFNLAQQQIFQLMKFDSYSRFLKSPLYQDCMLCDVEGRPLPYDLASNSGSDADDTASKSSKESRGQKLWRKVRENAVELTGDGAEKKRRSLLPWARGKHSKRNMKLQPDVDRRSSKSAGGSSGSVQVLDGHLSDNSSSRRSSLASTDLDVLHQKAMSAESLETSQLNESAAADPRQSYKFCRVLLPDGSSTVIYAKPGQTIRSALSKLCERRQLPMAAVEVYHLADDKPVDLEQDVSILGSKEIRVEQRVLFKLDLPSLGKFSLRVKVKPTKPVAEVMRTVLNKYSLRLEEAIIRLDGNALPLDLGIPAATLENQKVIVEPTSHVAGTKYSVPGKLALPADSRHQEPDRTSSSYGLVRRNTTGTEEIARKNKEGGNSNTNGQSSDRLPRKTRPAQGSDTEDLFTMLSRASRSRMEDQRGASLSNLELPDFLKPKKSGQDSTSIGTNKSNPSSSDSHRKSSMFKDMYEVPEFLRAGLSSTNQSFSGVYPSQVQADHYFKGHNADDSFLPNHSYMDESGNMSMFNDSAYITISPEKQRKPRPKSATPNLSFSTFRPDSSPDNIRAAHTAYTQLTKSHSEDSILNTTVVENTLDLSGEGRHGLARTYGTTDLDRTLVEDKGPQDRTSVDGVLPSHTNLNLVPKRGVGYSPN</sequence>
<dbReference type="InterPro" id="IPR011993">
    <property type="entry name" value="PH-like_dom_sf"/>
</dbReference>
<dbReference type="InterPro" id="IPR016159">
    <property type="entry name" value="Cullin_repeat-like_dom_sf"/>
</dbReference>
<keyword evidence="3" id="KW-0343">GTPase activation</keyword>
<evidence type="ECO:0008006" key="11">
    <source>
        <dbReference type="Google" id="ProtNLM"/>
    </source>
</evidence>
<feature type="region of interest" description="Disordered" evidence="6">
    <location>
        <begin position="834"/>
        <end position="869"/>
    </location>
</feature>
<reference evidence="10" key="1">
    <citation type="journal article" date="2008" name="Nature">
        <title>The amphioxus genome and the evolution of the chordate karyotype.</title>
        <authorList>
            <consortium name="US DOE Joint Genome Institute (JGI-PGF)"/>
            <person name="Putnam N.H."/>
            <person name="Butts T."/>
            <person name="Ferrier D.E.K."/>
            <person name="Furlong R.F."/>
            <person name="Hellsten U."/>
            <person name="Kawashima T."/>
            <person name="Robinson-Rechavi M."/>
            <person name="Shoguchi E."/>
            <person name="Terry A."/>
            <person name="Yu J.-K."/>
            <person name="Benito-Gutierrez E.L."/>
            <person name="Dubchak I."/>
            <person name="Garcia-Fernandez J."/>
            <person name="Gibson-Brown J.J."/>
            <person name="Grigoriev I.V."/>
            <person name="Horton A.C."/>
            <person name="de Jong P.J."/>
            <person name="Jurka J."/>
            <person name="Kapitonov V.V."/>
            <person name="Kohara Y."/>
            <person name="Kuroki Y."/>
            <person name="Lindquist E."/>
            <person name="Lucas S."/>
            <person name="Osoegawa K."/>
            <person name="Pennacchio L.A."/>
            <person name="Salamov A.A."/>
            <person name="Satou Y."/>
            <person name="Sauka-Spengler T."/>
            <person name="Schmutz J."/>
            <person name="Shin-I T."/>
            <person name="Toyoda A."/>
            <person name="Bronner-Fraser M."/>
            <person name="Fujiyama A."/>
            <person name="Holland L.Z."/>
            <person name="Holland P.W.H."/>
            <person name="Satoh N."/>
            <person name="Rokhsar D.S."/>
        </authorList>
    </citation>
    <scope>NUCLEOTIDE SEQUENCE [LARGE SCALE GENOMIC DNA]</scope>
    <source>
        <strain evidence="10">S238N-H82</strain>
        <tissue evidence="10">Testes</tissue>
    </source>
</reference>
<dbReference type="InterPro" id="IPR006020">
    <property type="entry name" value="PTB/PI_dom"/>
</dbReference>
<dbReference type="SMART" id="SM00462">
    <property type="entry name" value="PTB"/>
    <property type="match status" value="1"/>
</dbReference>
<dbReference type="Gene3D" id="3.10.20.90">
    <property type="entry name" value="Phosphatidylinositol 3-kinase Catalytic Subunit, Chain A, domain 1"/>
    <property type="match status" value="2"/>
</dbReference>
<dbReference type="CDD" id="cd01817">
    <property type="entry name" value="RBD1_RGS12_like"/>
    <property type="match status" value="1"/>
</dbReference>
<dbReference type="STRING" id="7739.C3Y437"/>
<dbReference type="InterPro" id="IPR003109">
    <property type="entry name" value="GoLoco_motif"/>
</dbReference>
<dbReference type="Pfam" id="PF00615">
    <property type="entry name" value="RGS"/>
    <property type="match status" value="1"/>
</dbReference>
<dbReference type="PROSITE" id="PS50877">
    <property type="entry name" value="GOLOCO"/>
    <property type="match status" value="1"/>
</dbReference>
<evidence type="ECO:0000256" key="3">
    <source>
        <dbReference type="ARBA" id="ARBA00022468"/>
    </source>
</evidence>
<dbReference type="PROSITE" id="PS01179">
    <property type="entry name" value="PID"/>
    <property type="match status" value="1"/>
</dbReference>
<dbReference type="InterPro" id="IPR046995">
    <property type="entry name" value="RGS10/12/14-like"/>
</dbReference>
<evidence type="ECO:0000256" key="1">
    <source>
        <dbReference type="ARBA" id="ARBA00004496"/>
    </source>
</evidence>
<feature type="domain" description="PID" evidence="7">
    <location>
        <begin position="339"/>
        <end position="471"/>
    </location>
</feature>
<keyword evidence="5" id="KW-0677">Repeat</keyword>
<dbReference type="PROSITE" id="PS50898">
    <property type="entry name" value="RBD"/>
    <property type="match status" value="2"/>
</dbReference>
<dbReference type="Pfam" id="PF00888">
    <property type="entry name" value="Cullin"/>
    <property type="match status" value="1"/>
</dbReference>
<feature type="compositionally biased region" description="Low complexity" evidence="6">
    <location>
        <begin position="1103"/>
        <end position="1116"/>
    </location>
</feature>
<dbReference type="Pfam" id="PF00640">
    <property type="entry name" value="PID"/>
    <property type="match status" value="1"/>
</dbReference>
<evidence type="ECO:0000256" key="4">
    <source>
        <dbReference type="ARBA" id="ARBA00022490"/>
    </source>
</evidence>
<evidence type="ECO:0000256" key="2">
    <source>
        <dbReference type="ARBA" id="ARBA00006019"/>
    </source>
</evidence>
<dbReference type="SMART" id="SM00455">
    <property type="entry name" value="RBD"/>
    <property type="match status" value="2"/>
</dbReference>
<feature type="compositionally biased region" description="Basic and acidic residues" evidence="6">
    <location>
        <begin position="1025"/>
        <end position="1039"/>
    </location>
</feature>
<dbReference type="PANTHER" id="PTHR45945:SF3">
    <property type="entry name" value="REGULATOR OF G-PROTEIN SIGNALING LOCO"/>
    <property type="match status" value="1"/>
</dbReference>
<dbReference type="Gene3D" id="1.10.196.10">
    <property type="match status" value="1"/>
</dbReference>
<accession>C3Y437</accession>
<feature type="compositionally biased region" description="Polar residues" evidence="6">
    <location>
        <begin position="1320"/>
        <end position="1334"/>
    </location>
</feature>
<dbReference type="InterPro" id="IPR044926">
    <property type="entry name" value="RGS_subdomain_2"/>
</dbReference>
<dbReference type="Gene3D" id="1.20.1310.10">
    <property type="entry name" value="Cullin Repeats"/>
    <property type="match status" value="1"/>
</dbReference>
<feature type="compositionally biased region" description="Low complexity" evidence="6">
    <location>
        <begin position="577"/>
        <end position="592"/>
    </location>
</feature>
<dbReference type="SMART" id="SM00315">
    <property type="entry name" value="RGS"/>
    <property type="match status" value="1"/>
</dbReference>
<feature type="compositionally biased region" description="Polar residues" evidence="6">
    <location>
        <begin position="1344"/>
        <end position="1355"/>
    </location>
</feature>
<feature type="domain" description="RGS" evidence="8">
    <location>
        <begin position="885"/>
        <end position="1001"/>
    </location>
</feature>
<evidence type="ECO:0000256" key="6">
    <source>
        <dbReference type="SAM" id="MobiDB-lite"/>
    </source>
</evidence>
<dbReference type="PROSITE" id="PS50132">
    <property type="entry name" value="RGS"/>
    <property type="match status" value="1"/>
</dbReference>
<feature type="compositionally biased region" description="Polar residues" evidence="6">
    <location>
        <begin position="700"/>
        <end position="731"/>
    </location>
</feature>
<feature type="region of interest" description="Disordered" evidence="6">
    <location>
        <begin position="756"/>
        <end position="815"/>
    </location>
</feature>
<dbReference type="GO" id="GO:0005096">
    <property type="term" value="F:GTPase activator activity"/>
    <property type="evidence" value="ECO:0007669"/>
    <property type="project" value="UniProtKB-KW"/>
</dbReference>
<dbReference type="InterPro" id="IPR016137">
    <property type="entry name" value="RGS"/>
</dbReference>
<dbReference type="InterPro" id="IPR001373">
    <property type="entry name" value="Cullin_N"/>
</dbReference>
<feature type="domain" description="RBD" evidence="9">
    <location>
        <begin position="1149"/>
        <end position="1219"/>
    </location>
</feature>
<feature type="compositionally biased region" description="Polar residues" evidence="6">
    <location>
        <begin position="1513"/>
        <end position="1528"/>
    </location>
</feature>
<dbReference type="Pfam" id="PF02196">
    <property type="entry name" value="RBD"/>
    <property type="match status" value="1"/>
</dbReference>
<evidence type="ECO:0000313" key="10">
    <source>
        <dbReference type="EMBL" id="EEN65063.1"/>
    </source>
</evidence>
<dbReference type="InterPro" id="IPR029071">
    <property type="entry name" value="Ubiquitin-like_domsf"/>
</dbReference>
<feature type="region of interest" description="Disordered" evidence="6">
    <location>
        <begin position="636"/>
        <end position="732"/>
    </location>
</feature>
<feature type="region of interest" description="Disordered" evidence="6">
    <location>
        <begin position="239"/>
        <end position="315"/>
    </location>
</feature>
<feature type="region of interest" description="Disordered" evidence="6">
    <location>
        <begin position="524"/>
        <end position="547"/>
    </location>
</feature>
<feature type="compositionally biased region" description="Polar residues" evidence="6">
    <location>
        <begin position="1408"/>
        <end position="1423"/>
    </location>
</feature>
<feature type="compositionally biased region" description="Low complexity" evidence="6">
    <location>
        <begin position="759"/>
        <end position="771"/>
    </location>
</feature>
<proteinExistence type="inferred from homology"/>
<dbReference type="GO" id="GO:0007165">
    <property type="term" value="P:signal transduction"/>
    <property type="evidence" value="ECO:0007669"/>
    <property type="project" value="InterPro"/>
</dbReference>
<dbReference type="SUPFAM" id="SSF74788">
    <property type="entry name" value="Cullin repeat-like"/>
    <property type="match status" value="1"/>
</dbReference>
<dbReference type="PRINTS" id="PR01301">
    <property type="entry name" value="RGSPROTEIN"/>
</dbReference>
<dbReference type="InParanoid" id="C3Y437"/>
<dbReference type="SUPFAM" id="SSF48097">
    <property type="entry name" value="Regulator of G-protein signaling, RGS"/>
    <property type="match status" value="1"/>
</dbReference>
<dbReference type="GO" id="GO:0005737">
    <property type="term" value="C:cytoplasm"/>
    <property type="evidence" value="ECO:0007669"/>
    <property type="project" value="UniProtKB-SubCell"/>
</dbReference>
<feature type="domain" description="RBD" evidence="9">
    <location>
        <begin position="1222"/>
        <end position="1292"/>
    </location>
</feature>
<dbReference type="Gene3D" id="2.30.29.30">
    <property type="entry name" value="Pleckstrin-homology domain (PH domain)/Phosphotyrosine-binding domain (PTB)"/>
    <property type="match status" value="1"/>
</dbReference>
<feature type="compositionally biased region" description="Polar residues" evidence="6">
    <location>
        <begin position="639"/>
        <end position="664"/>
    </location>
</feature>
<dbReference type="eggNOG" id="KOG3589">
    <property type="taxonomic scope" value="Eukaryota"/>
</dbReference>
<dbReference type="SUPFAM" id="SSF50729">
    <property type="entry name" value="PH domain-like"/>
    <property type="match status" value="1"/>
</dbReference>
<dbReference type="eggNOG" id="KOG2166">
    <property type="taxonomic scope" value="Eukaryota"/>
</dbReference>
<feature type="compositionally biased region" description="Low complexity" evidence="6">
    <location>
        <begin position="840"/>
        <end position="861"/>
    </location>
</feature>
<dbReference type="PANTHER" id="PTHR45945">
    <property type="entry name" value="REGULATOR OF G-PROTEIN SIGNALING LOCO"/>
    <property type="match status" value="1"/>
</dbReference>
<feature type="region of interest" description="Disordered" evidence="6">
    <location>
        <begin position="1307"/>
        <end position="1429"/>
    </location>
</feature>
<dbReference type="FunFam" id="1.10.167.10:FF:000001">
    <property type="entry name" value="Putative regulator of g-protein signaling 12"/>
    <property type="match status" value="1"/>
</dbReference>
<evidence type="ECO:0000259" key="9">
    <source>
        <dbReference type="PROSITE" id="PS50898"/>
    </source>
</evidence>
<comment type="subcellular location">
    <subcellularLocation>
        <location evidence="1">Cytoplasm</location>
    </subcellularLocation>
</comment>
<gene>
    <name evidence="10" type="ORF">BRAFLDRAFT_84869</name>
</gene>
<dbReference type="Gene3D" id="1.10.167.10">
    <property type="entry name" value="Regulator of G-protein Signalling 4, domain 2"/>
    <property type="match status" value="1"/>
</dbReference>
<feature type="compositionally biased region" description="Low complexity" evidence="6">
    <location>
        <begin position="534"/>
        <end position="543"/>
    </location>
</feature>
<feature type="compositionally biased region" description="Polar residues" evidence="6">
    <location>
        <begin position="267"/>
        <end position="278"/>
    </location>
</feature>
<name>C3Y437_BRAFL</name>
<dbReference type="GO" id="GO:0006511">
    <property type="term" value="P:ubiquitin-dependent protein catabolic process"/>
    <property type="evidence" value="ECO:0007669"/>
    <property type="project" value="InterPro"/>
</dbReference>
<feature type="compositionally biased region" description="Basic residues" evidence="6">
    <location>
        <begin position="1059"/>
        <end position="1074"/>
    </location>
</feature>
<organism>
    <name type="scientific">Branchiostoma floridae</name>
    <name type="common">Florida lancelet</name>
    <name type="synonym">Amphioxus</name>
    <dbReference type="NCBI Taxonomy" id="7739"/>
    <lineage>
        <taxon>Eukaryota</taxon>
        <taxon>Metazoa</taxon>
        <taxon>Chordata</taxon>
        <taxon>Cephalochordata</taxon>
        <taxon>Leptocardii</taxon>
        <taxon>Amphioxiformes</taxon>
        <taxon>Branchiostomatidae</taxon>
        <taxon>Branchiostoma</taxon>
    </lineage>
</organism>
<dbReference type="EMBL" id="GG666484">
    <property type="protein sequence ID" value="EEN65063.1"/>
    <property type="molecule type" value="Genomic_DNA"/>
</dbReference>
<feature type="region of interest" description="Disordered" evidence="6">
    <location>
        <begin position="577"/>
        <end position="623"/>
    </location>
</feature>
<evidence type="ECO:0000256" key="5">
    <source>
        <dbReference type="ARBA" id="ARBA00022737"/>
    </source>
</evidence>
<keyword evidence="4" id="KW-0963">Cytoplasm</keyword>
<protein>
    <recommendedName>
        <fullName evidence="11">RGS domain-containing protein</fullName>
    </recommendedName>
</protein>
<comment type="similarity">
    <text evidence="2">Belongs to the cullin family.</text>
</comment>
<feature type="compositionally biased region" description="Polar residues" evidence="6">
    <location>
        <begin position="599"/>
        <end position="609"/>
    </location>
</feature>
<dbReference type="CDD" id="cd08706">
    <property type="entry name" value="RGS_R12-like"/>
    <property type="match status" value="1"/>
</dbReference>
<dbReference type="CDD" id="cd17067">
    <property type="entry name" value="RBD2_RGS12_like"/>
    <property type="match status" value="1"/>
</dbReference>
<dbReference type="InterPro" id="IPR036305">
    <property type="entry name" value="RGS_sf"/>
</dbReference>
<dbReference type="InterPro" id="IPR024066">
    <property type="entry name" value="RGS_subdom1/3"/>
</dbReference>
<dbReference type="InterPro" id="IPR003116">
    <property type="entry name" value="RBD_dom"/>
</dbReference>
<feature type="region of interest" description="Disordered" evidence="6">
    <location>
        <begin position="1502"/>
        <end position="1528"/>
    </location>
</feature>
<evidence type="ECO:0000259" key="7">
    <source>
        <dbReference type="PROSITE" id="PS01179"/>
    </source>
</evidence>
<dbReference type="CDD" id="cd13162">
    <property type="entry name" value="PTB_RGS12"/>
    <property type="match status" value="1"/>
</dbReference>
<evidence type="ECO:0000259" key="8">
    <source>
        <dbReference type="PROSITE" id="PS50132"/>
    </source>
</evidence>
<dbReference type="GO" id="GO:0031625">
    <property type="term" value="F:ubiquitin protein ligase binding"/>
    <property type="evidence" value="ECO:0007669"/>
    <property type="project" value="InterPro"/>
</dbReference>
<feature type="compositionally biased region" description="Polar residues" evidence="6">
    <location>
        <begin position="778"/>
        <end position="807"/>
    </location>
</feature>
<feature type="region of interest" description="Disordered" evidence="6">
    <location>
        <begin position="1014"/>
        <end position="1039"/>
    </location>
</feature>
<feature type="region of interest" description="Disordered" evidence="6">
    <location>
        <begin position="1059"/>
        <end position="1116"/>
    </location>
</feature>
<dbReference type="SUPFAM" id="SSF54236">
    <property type="entry name" value="Ubiquitin-like"/>
    <property type="match status" value="2"/>
</dbReference>